<sequence>MNTAHDAGHLLPLDRIMMKGDSRAFGTPRNLSMRALAELSFDFVWHLMFTDGDQLDQDLAVRSLEGLSDYFSAMSDEEKRAFIAVAHERKARLLTVPDTVGYAPVKRVTEDQAQFLDHVVSGQFFQQFEEPLVVDPGDCVVPIRSR</sequence>
<organism evidence="1 2">
    <name type="scientific">Pseudomonas coronafaciens pv. coronafaciens</name>
    <dbReference type="NCBI Taxonomy" id="235275"/>
    <lineage>
        <taxon>Bacteria</taxon>
        <taxon>Pseudomonadati</taxon>
        <taxon>Pseudomonadota</taxon>
        <taxon>Gammaproteobacteria</taxon>
        <taxon>Pseudomonadales</taxon>
        <taxon>Pseudomonadaceae</taxon>
        <taxon>Pseudomonas</taxon>
        <taxon>Pseudomonas coronafaciens</taxon>
    </lineage>
</organism>
<evidence type="ECO:0000313" key="1">
    <source>
        <dbReference type="EMBL" id="QGT82136.1"/>
    </source>
</evidence>
<dbReference type="AlphaFoldDB" id="A0AAE6UN44"/>
<name>A0AAE6UN44_9PSED</name>
<evidence type="ECO:0000313" key="2">
    <source>
        <dbReference type="Proteomes" id="UP000423413"/>
    </source>
</evidence>
<reference evidence="1 2" key="1">
    <citation type="submission" date="2019-11" db="EMBL/GenBank/DDBJ databases">
        <title>Complete genome sequence of Pseudomonas syringae pv. coronafaciens isolate B19001 originated in imported oat cereal.</title>
        <authorList>
            <person name="Kim S.M."/>
            <person name="Lee B.C."/>
            <person name="Seo S.J."/>
            <person name="Lee J.E."/>
            <person name="Choi N.J."/>
            <person name="Park J.H."/>
        </authorList>
    </citation>
    <scope>NUCLEOTIDE SEQUENCE [LARGE SCALE GENOMIC DNA]</scope>
    <source>
        <strain evidence="1 2">B19001</strain>
    </source>
</reference>
<dbReference type="EMBL" id="CP046441">
    <property type="protein sequence ID" value="QGT82136.1"/>
    <property type="molecule type" value="Genomic_DNA"/>
</dbReference>
<accession>A0AAE6UN44</accession>
<proteinExistence type="predicted"/>
<gene>
    <name evidence="1" type="ORF">GMO17_13545</name>
</gene>
<dbReference type="Proteomes" id="UP000423413">
    <property type="component" value="Chromosome"/>
</dbReference>
<protein>
    <submittedName>
        <fullName evidence="1">Uncharacterized protein</fullName>
    </submittedName>
</protein>